<accession>D9QMJ4</accession>
<keyword evidence="1" id="KW-0812">Transmembrane</keyword>
<dbReference type="RefSeq" id="WP_013268267.1">
    <property type="nucleotide sequence ID" value="NC_014375.1"/>
</dbReference>
<dbReference type="STRING" id="633149.Bresu_0850"/>
<feature type="transmembrane region" description="Helical" evidence="1">
    <location>
        <begin position="32"/>
        <end position="50"/>
    </location>
</feature>
<feature type="transmembrane region" description="Helical" evidence="1">
    <location>
        <begin position="56"/>
        <end position="74"/>
    </location>
</feature>
<keyword evidence="1" id="KW-1133">Transmembrane helix</keyword>
<dbReference type="BioCyc" id="BSUB633149:G1GM8-850-MONOMER"/>
<dbReference type="OrthoDB" id="7563492at2"/>
<dbReference type="Proteomes" id="UP000002696">
    <property type="component" value="Chromosome"/>
</dbReference>
<reference evidence="3" key="1">
    <citation type="journal article" date="2011" name="J. Bacteriol.">
        <title>Genome sequences of eight morphologically diverse alphaproteobacteria.</title>
        <authorList>
            <consortium name="US DOE Joint Genome Institute"/>
            <person name="Brown P.J."/>
            <person name="Kysela D.T."/>
            <person name="Buechlein A."/>
            <person name="Hemmerich C."/>
            <person name="Brun Y.V."/>
        </authorList>
    </citation>
    <scope>NUCLEOTIDE SEQUENCE [LARGE SCALE GENOMIC DNA]</scope>
    <source>
        <strain evidence="3">ATCC 15264 / DSM 4735 / LMG 14903 / NBRC 16000 / CB 81</strain>
    </source>
</reference>
<keyword evidence="1" id="KW-0472">Membrane</keyword>
<protein>
    <recommendedName>
        <fullName evidence="4">YcxB-like protein domain-containing protein</fullName>
    </recommendedName>
</protein>
<proteinExistence type="predicted"/>
<gene>
    <name evidence="2" type="ordered locus">Bresu_0850</name>
</gene>
<dbReference type="InParanoid" id="D9QMJ4"/>
<organism evidence="2 3">
    <name type="scientific">Brevundimonas subvibrioides (strain ATCC 15264 / DSM 4735 / LMG 14903 / NBRC 16000 / CB 81)</name>
    <name type="common">Caulobacter subvibrioides</name>
    <dbReference type="NCBI Taxonomy" id="633149"/>
    <lineage>
        <taxon>Bacteria</taxon>
        <taxon>Pseudomonadati</taxon>
        <taxon>Pseudomonadota</taxon>
        <taxon>Alphaproteobacteria</taxon>
        <taxon>Caulobacterales</taxon>
        <taxon>Caulobacteraceae</taxon>
        <taxon>Brevundimonas</taxon>
    </lineage>
</organism>
<dbReference type="AlphaFoldDB" id="D9QMJ4"/>
<dbReference type="KEGG" id="bsb:Bresu_0850"/>
<keyword evidence="3" id="KW-1185">Reference proteome</keyword>
<evidence type="ECO:0000256" key="1">
    <source>
        <dbReference type="SAM" id="Phobius"/>
    </source>
</evidence>
<evidence type="ECO:0000313" key="2">
    <source>
        <dbReference type="EMBL" id="ADL00164.1"/>
    </source>
</evidence>
<name>D9QMJ4_BRESC</name>
<evidence type="ECO:0000313" key="3">
    <source>
        <dbReference type="Proteomes" id="UP000002696"/>
    </source>
</evidence>
<sequence>MDVSGELVVGESEAAMVYAKARRGMSPRQMKLALVVCMLLVAIPVGRWISGSWLSAIVTAEFAVVGLVVGLVLARALAGPAMRKALAARGQGHVIDVTFRLTQDALVYDLGDVTMTARWACVTDLFRTRKHWVFLVQSSAIVLPRRFFSTPEVERTFIANAMSRMTEPARARSRDALAP</sequence>
<evidence type="ECO:0008006" key="4">
    <source>
        <dbReference type="Google" id="ProtNLM"/>
    </source>
</evidence>
<dbReference type="HOGENOM" id="CLU_1500764_0_0_5"/>
<dbReference type="EMBL" id="CP002102">
    <property type="protein sequence ID" value="ADL00164.1"/>
    <property type="molecule type" value="Genomic_DNA"/>
</dbReference>